<dbReference type="AlphaFoldDB" id="A0A2T4Z3A4"/>
<dbReference type="Pfam" id="PF01297">
    <property type="entry name" value="ZnuA"/>
    <property type="match status" value="1"/>
</dbReference>
<feature type="chain" id="PRO_5015729385" evidence="8">
    <location>
        <begin position="26"/>
        <end position="307"/>
    </location>
</feature>
<dbReference type="OrthoDB" id="9793396at2"/>
<comment type="subcellular location">
    <subcellularLocation>
        <location evidence="1">Cell envelope</location>
    </subcellularLocation>
</comment>
<gene>
    <name evidence="9" type="ORF">C8P69_105371</name>
</gene>
<feature type="region of interest" description="Disordered" evidence="7">
    <location>
        <begin position="106"/>
        <end position="136"/>
    </location>
</feature>
<dbReference type="Gene3D" id="3.40.50.1980">
    <property type="entry name" value="Nitrogenase molybdenum iron protein domain"/>
    <property type="match status" value="2"/>
</dbReference>
<feature type="signal peptide" evidence="8">
    <location>
        <begin position="1"/>
        <end position="25"/>
    </location>
</feature>
<dbReference type="GO" id="GO:0030001">
    <property type="term" value="P:metal ion transport"/>
    <property type="evidence" value="ECO:0007669"/>
    <property type="project" value="InterPro"/>
</dbReference>
<comment type="caution">
    <text evidence="9">The sequence shown here is derived from an EMBL/GenBank/DDBJ whole genome shotgun (WGS) entry which is preliminary data.</text>
</comment>
<dbReference type="GO" id="GO:0030313">
    <property type="term" value="C:cell envelope"/>
    <property type="evidence" value="ECO:0007669"/>
    <property type="project" value="UniProtKB-SubCell"/>
</dbReference>
<accession>A0A2T4Z3A4</accession>
<evidence type="ECO:0000256" key="3">
    <source>
        <dbReference type="ARBA" id="ARBA00022448"/>
    </source>
</evidence>
<evidence type="ECO:0000313" key="9">
    <source>
        <dbReference type="EMBL" id="PTM55218.1"/>
    </source>
</evidence>
<evidence type="ECO:0000256" key="6">
    <source>
        <dbReference type="RuleBase" id="RU003512"/>
    </source>
</evidence>
<dbReference type="PANTHER" id="PTHR42953">
    <property type="entry name" value="HIGH-AFFINITY ZINC UPTAKE SYSTEM PROTEIN ZNUA-RELATED"/>
    <property type="match status" value="1"/>
</dbReference>
<evidence type="ECO:0000256" key="2">
    <source>
        <dbReference type="ARBA" id="ARBA00011028"/>
    </source>
</evidence>
<dbReference type="GO" id="GO:0046872">
    <property type="term" value="F:metal ion binding"/>
    <property type="evidence" value="ECO:0007669"/>
    <property type="project" value="UniProtKB-KW"/>
</dbReference>
<evidence type="ECO:0000256" key="8">
    <source>
        <dbReference type="SAM" id="SignalP"/>
    </source>
</evidence>
<evidence type="ECO:0000256" key="4">
    <source>
        <dbReference type="ARBA" id="ARBA00022723"/>
    </source>
</evidence>
<proteinExistence type="inferred from homology"/>
<dbReference type="SUPFAM" id="SSF53807">
    <property type="entry name" value="Helical backbone' metal receptor"/>
    <property type="match status" value="1"/>
</dbReference>
<protein>
    <submittedName>
        <fullName evidence="9">Zinc/manganese transport system substrate-binding protein</fullName>
    </submittedName>
</protein>
<comment type="similarity">
    <text evidence="2 6">Belongs to the bacterial solute-binding protein 9 family.</text>
</comment>
<dbReference type="PRINTS" id="PR00690">
    <property type="entry name" value="ADHESNFAMILY"/>
</dbReference>
<dbReference type="Proteomes" id="UP000241808">
    <property type="component" value="Unassembled WGS sequence"/>
</dbReference>
<organism evidence="9 10">
    <name type="scientific">Phreatobacter oligotrophus</name>
    <dbReference type="NCBI Taxonomy" id="1122261"/>
    <lineage>
        <taxon>Bacteria</taxon>
        <taxon>Pseudomonadati</taxon>
        <taxon>Pseudomonadota</taxon>
        <taxon>Alphaproteobacteria</taxon>
        <taxon>Hyphomicrobiales</taxon>
        <taxon>Phreatobacteraceae</taxon>
        <taxon>Phreatobacter</taxon>
    </lineage>
</organism>
<dbReference type="PRINTS" id="PR00691">
    <property type="entry name" value="ADHESINB"/>
</dbReference>
<evidence type="ECO:0000313" key="10">
    <source>
        <dbReference type="Proteomes" id="UP000241808"/>
    </source>
</evidence>
<reference evidence="9 10" key="1">
    <citation type="submission" date="2018-04" db="EMBL/GenBank/DDBJ databases">
        <title>Genomic Encyclopedia of Archaeal and Bacterial Type Strains, Phase II (KMG-II): from individual species to whole genera.</title>
        <authorList>
            <person name="Goeker M."/>
        </authorList>
    </citation>
    <scope>NUCLEOTIDE SEQUENCE [LARGE SCALE GENOMIC DNA]</scope>
    <source>
        <strain evidence="9 10">DSM 25521</strain>
    </source>
</reference>
<keyword evidence="10" id="KW-1185">Reference proteome</keyword>
<dbReference type="EMBL" id="PZZL01000005">
    <property type="protein sequence ID" value="PTM55218.1"/>
    <property type="molecule type" value="Genomic_DNA"/>
</dbReference>
<dbReference type="PANTHER" id="PTHR42953:SF1">
    <property type="entry name" value="METAL-BINDING PROTEIN HI_0362-RELATED"/>
    <property type="match status" value="1"/>
</dbReference>
<name>A0A2T4Z3A4_9HYPH</name>
<keyword evidence="5 8" id="KW-0732">Signal</keyword>
<evidence type="ECO:0000256" key="7">
    <source>
        <dbReference type="SAM" id="MobiDB-lite"/>
    </source>
</evidence>
<dbReference type="GO" id="GO:0007155">
    <property type="term" value="P:cell adhesion"/>
    <property type="evidence" value="ECO:0007669"/>
    <property type="project" value="InterPro"/>
</dbReference>
<evidence type="ECO:0000256" key="1">
    <source>
        <dbReference type="ARBA" id="ARBA00004196"/>
    </source>
</evidence>
<keyword evidence="4" id="KW-0479">Metal-binding</keyword>
<keyword evidence="3 6" id="KW-0813">Transport</keyword>
<dbReference type="InterPro" id="IPR050492">
    <property type="entry name" value="Bact_metal-bind_prot9"/>
</dbReference>
<sequence length="307" mass="32129">MITRRSAVSALLATPVLVSRVSAQAAALPVVATFSILGDLVRQVGGDRVAVTSLVGPDGDAHSYSPTPADARALAAARVIFANGLGFEGWMTRLVRSSGSRAQQVTVSSGVTPLKAEGGHSHGHGHGHSHGANDPHAWQDVANAKLYVKAIADGLAAADAANAGAYAARAQAYTAELDVLDKEIRARIGAVPRDQRRILTTHDAFAYFARAYEVDFLALRGVSSEAEPSPREIGAVIRQIRDRKVRALFMENISDPRAIQRIAAETGARIGGKLYSDALSPADGPAATYAAMMRHNAGQIAGALVQG</sequence>
<dbReference type="RefSeq" id="WP_108178050.1">
    <property type="nucleotide sequence ID" value="NZ_PZZL01000005.1"/>
</dbReference>
<dbReference type="InterPro" id="IPR006128">
    <property type="entry name" value="Lipoprotein_PsaA-like"/>
</dbReference>
<dbReference type="InterPro" id="IPR006127">
    <property type="entry name" value="ZnuA-like"/>
</dbReference>
<evidence type="ECO:0000256" key="5">
    <source>
        <dbReference type="ARBA" id="ARBA00022729"/>
    </source>
</evidence>
<dbReference type="InterPro" id="IPR006129">
    <property type="entry name" value="AdhesinB"/>
</dbReference>